<dbReference type="AlphaFoldDB" id="A0A226CZZ1"/>
<keyword evidence="1" id="KW-0472">Membrane</keyword>
<sequence>MERIIKLILTTILLPCNSVSSQSLWEVQNLFENCDIHFHYVVEHLDILDGSDLGYLTRIRQHNSFTPFTFNYIAEHTKNGTLTLAWKTPTRAMGVSRNLVAFLDLRYEKIIHDHYSTFNLLQINTNPSYLFVHVDSFSESPISIYGNYKMVRSTAVLILFDIGVSDFVWIPCIACDIMHRPMSLRNKTIALYKIRDYWRNLNNYLHGNLIVIKPPQQHGWNPKCGHSMFSFHELDNAEACAFHILSDKHAFNITFDNGSLVLTGIERDKAFSAFVFHRLHQDFVVDSYSKKEIDICSIHWTKFRFVVITQYPAKVNTIVGIFNPFDVTTRLLILISCLIITITMQFEAEGLPPRATIYALGRDLFLANSLLFGQSSEDNIKIFRNRRVAVPVLIVWLIGSTILMDKLYQGSIYSDLTVTYPASVPRTVQSLVESKMQILTTVRYWKDMREYLSMLKDFIIPKFTSTNPQFAEFLVKLDSKLVHVLPSSYQNLLRNISSSLPLVSLSRPQNQFFTNRSFAIMDKDVDLILFASVLQSLGQRFVVNSYDEAPFHLNTIIYGKRNFFFPVVCLGVRELTESGLYGRWEKLHGTRRSLGVMKGIEERLYSEFVVRLNSEFKEPIVFYETSPESLEALGYIVALCTMVIGFGMVAFLGEYYCSNETFLWGKFSKLKRLISSANANVN</sequence>
<feature type="transmembrane region" description="Helical" evidence="1">
    <location>
        <begin position="632"/>
        <end position="657"/>
    </location>
</feature>
<keyword evidence="2" id="KW-0732">Signal</keyword>
<evidence type="ECO:0000313" key="3">
    <source>
        <dbReference type="EMBL" id="OXA37606.1"/>
    </source>
</evidence>
<proteinExistence type="predicted"/>
<gene>
    <name evidence="3" type="ORF">Fcan01_27704</name>
</gene>
<evidence type="ECO:0000256" key="2">
    <source>
        <dbReference type="SAM" id="SignalP"/>
    </source>
</evidence>
<feature type="chain" id="PRO_5012782021" evidence="2">
    <location>
        <begin position="22"/>
        <end position="682"/>
    </location>
</feature>
<evidence type="ECO:0000256" key="1">
    <source>
        <dbReference type="SAM" id="Phobius"/>
    </source>
</evidence>
<reference evidence="3 4" key="1">
    <citation type="submission" date="2015-12" db="EMBL/GenBank/DDBJ databases">
        <title>The genome of Folsomia candida.</title>
        <authorList>
            <person name="Faddeeva A."/>
            <person name="Derks M.F."/>
            <person name="Anvar Y."/>
            <person name="Smit S."/>
            <person name="Van Straalen N."/>
            <person name="Roelofs D."/>
        </authorList>
    </citation>
    <scope>NUCLEOTIDE SEQUENCE [LARGE SCALE GENOMIC DNA]</scope>
    <source>
        <strain evidence="3 4">VU population</strain>
        <tissue evidence="3">Whole body</tissue>
    </source>
</reference>
<dbReference type="Proteomes" id="UP000198287">
    <property type="component" value="Unassembled WGS sequence"/>
</dbReference>
<keyword evidence="4" id="KW-1185">Reference proteome</keyword>
<accession>A0A226CZZ1</accession>
<name>A0A226CZZ1_FOLCA</name>
<protein>
    <submittedName>
        <fullName evidence="3">Uncharacterized protein</fullName>
    </submittedName>
</protein>
<comment type="caution">
    <text evidence="3">The sequence shown here is derived from an EMBL/GenBank/DDBJ whole genome shotgun (WGS) entry which is preliminary data.</text>
</comment>
<evidence type="ECO:0000313" key="4">
    <source>
        <dbReference type="Proteomes" id="UP000198287"/>
    </source>
</evidence>
<keyword evidence="1" id="KW-1133">Transmembrane helix</keyword>
<keyword evidence="1" id="KW-0812">Transmembrane</keyword>
<dbReference type="EMBL" id="LNIX01000055">
    <property type="protein sequence ID" value="OXA37606.1"/>
    <property type="molecule type" value="Genomic_DNA"/>
</dbReference>
<feature type="signal peptide" evidence="2">
    <location>
        <begin position="1"/>
        <end position="21"/>
    </location>
</feature>
<organism evidence="3 4">
    <name type="scientific">Folsomia candida</name>
    <name type="common">Springtail</name>
    <dbReference type="NCBI Taxonomy" id="158441"/>
    <lineage>
        <taxon>Eukaryota</taxon>
        <taxon>Metazoa</taxon>
        <taxon>Ecdysozoa</taxon>
        <taxon>Arthropoda</taxon>
        <taxon>Hexapoda</taxon>
        <taxon>Collembola</taxon>
        <taxon>Entomobryomorpha</taxon>
        <taxon>Isotomoidea</taxon>
        <taxon>Isotomidae</taxon>
        <taxon>Proisotominae</taxon>
        <taxon>Folsomia</taxon>
    </lineage>
</organism>